<dbReference type="PIRSF" id="PIRSF001365">
    <property type="entry name" value="DHDPS"/>
    <property type="match status" value="1"/>
</dbReference>
<dbReference type="EMBL" id="BOMI01000108">
    <property type="protein sequence ID" value="GID76791.1"/>
    <property type="molecule type" value="Genomic_DNA"/>
</dbReference>
<dbReference type="InterPro" id="IPR013785">
    <property type="entry name" value="Aldolase_TIM"/>
</dbReference>
<comment type="similarity">
    <text evidence="1 3">Belongs to the DapA family.</text>
</comment>
<proteinExistence type="inferred from homology"/>
<evidence type="ECO:0000256" key="3">
    <source>
        <dbReference type="PIRNR" id="PIRNR001365"/>
    </source>
</evidence>
<evidence type="ECO:0000256" key="1">
    <source>
        <dbReference type="ARBA" id="ARBA00007592"/>
    </source>
</evidence>
<comment type="caution">
    <text evidence="4">The sequence shown here is derived from an EMBL/GenBank/DDBJ whole genome shotgun (WGS) entry which is preliminary data.</text>
</comment>
<name>A0ABQ3Y9X1_9ACTN</name>
<dbReference type="SMART" id="SM01130">
    <property type="entry name" value="DHDPS"/>
    <property type="match status" value="1"/>
</dbReference>
<keyword evidence="5" id="KW-1185">Reference proteome</keyword>
<gene>
    <name evidence="4" type="primary">dapA_2</name>
    <name evidence="4" type="ORF">Ade02nite_54320</name>
</gene>
<evidence type="ECO:0000313" key="4">
    <source>
        <dbReference type="EMBL" id="GID76791.1"/>
    </source>
</evidence>
<dbReference type="Gene3D" id="3.20.20.70">
    <property type="entry name" value="Aldolase class I"/>
    <property type="match status" value="1"/>
</dbReference>
<evidence type="ECO:0000313" key="5">
    <source>
        <dbReference type="Proteomes" id="UP000609879"/>
    </source>
</evidence>
<organism evidence="4 5">
    <name type="scientific">Paractinoplanes deccanensis</name>
    <dbReference type="NCBI Taxonomy" id="113561"/>
    <lineage>
        <taxon>Bacteria</taxon>
        <taxon>Bacillati</taxon>
        <taxon>Actinomycetota</taxon>
        <taxon>Actinomycetes</taxon>
        <taxon>Micromonosporales</taxon>
        <taxon>Micromonosporaceae</taxon>
        <taxon>Paractinoplanes</taxon>
    </lineage>
</organism>
<reference evidence="4 5" key="1">
    <citation type="submission" date="2021-01" db="EMBL/GenBank/DDBJ databases">
        <title>Whole genome shotgun sequence of Actinoplanes deccanensis NBRC 13994.</title>
        <authorList>
            <person name="Komaki H."/>
            <person name="Tamura T."/>
        </authorList>
    </citation>
    <scope>NUCLEOTIDE SEQUENCE [LARGE SCALE GENOMIC DNA]</scope>
    <source>
        <strain evidence="4 5">NBRC 13994</strain>
    </source>
</reference>
<dbReference type="PANTHER" id="PTHR12128">
    <property type="entry name" value="DIHYDRODIPICOLINATE SYNTHASE"/>
    <property type="match status" value="1"/>
</dbReference>
<protein>
    <submittedName>
        <fullName evidence="4">4-hydroxy-tetrahydrodipicolinate synthase</fullName>
    </submittedName>
</protein>
<dbReference type="PANTHER" id="PTHR12128:SF66">
    <property type="entry name" value="4-HYDROXY-2-OXOGLUTARATE ALDOLASE, MITOCHONDRIAL"/>
    <property type="match status" value="1"/>
</dbReference>
<keyword evidence="2 3" id="KW-0456">Lyase</keyword>
<dbReference type="Pfam" id="PF00701">
    <property type="entry name" value="DHDPS"/>
    <property type="match status" value="1"/>
</dbReference>
<dbReference type="RefSeq" id="WP_203769851.1">
    <property type="nucleotide sequence ID" value="NZ_BAAABO010000029.1"/>
</dbReference>
<dbReference type="Proteomes" id="UP000609879">
    <property type="component" value="Unassembled WGS sequence"/>
</dbReference>
<accession>A0ABQ3Y9X1</accession>
<sequence length="290" mass="28954">MTLTGLYVPLITPFDADGAVATGALDTLARDTLDHGATGLVALGTTAEPSALTAAERALVLDTVAAVCASRGAPMLAGAHDAAALGALAAQPAVTAALTLVPPFVRAGEDGVVAHLSALAGASPVPLVIYHVPYRTAQPLPAAALRRIAAIPGVIGMKLAAGGIDADTVDLLADPPPDFAILGGDDLYIAPLLAMGAHGGILASAHMATRAYADLITARGPLPLGRGLARLSAALFAEPNPAVIKGVLHAHGRIPTPHVRLPLLPATPAAVRAAGTAAGRQLDDRAYHAV</sequence>
<dbReference type="InterPro" id="IPR002220">
    <property type="entry name" value="DapA-like"/>
</dbReference>
<evidence type="ECO:0000256" key="2">
    <source>
        <dbReference type="ARBA" id="ARBA00023239"/>
    </source>
</evidence>
<dbReference type="SUPFAM" id="SSF51569">
    <property type="entry name" value="Aldolase"/>
    <property type="match status" value="1"/>
</dbReference>
<dbReference type="PRINTS" id="PR00146">
    <property type="entry name" value="DHPICSNTHASE"/>
</dbReference>